<feature type="compositionally biased region" description="Polar residues" evidence="1">
    <location>
        <begin position="256"/>
        <end position="267"/>
    </location>
</feature>
<feature type="compositionally biased region" description="Basic and acidic residues" evidence="1">
    <location>
        <begin position="36"/>
        <end position="46"/>
    </location>
</feature>
<keyword evidence="4" id="KW-1185">Reference proteome</keyword>
<feature type="region of interest" description="Disordered" evidence="1">
    <location>
        <begin position="1"/>
        <end position="54"/>
    </location>
</feature>
<dbReference type="OrthoDB" id="3223806at2759"/>
<dbReference type="Pfam" id="PF00656">
    <property type="entry name" value="Peptidase_C14"/>
    <property type="match status" value="1"/>
</dbReference>
<evidence type="ECO:0000259" key="2">
    <source>
        <dbReference type="Pfam" id="PF00656"/>
    </source>
</evidence>
<feature type="compositionally biased region" description="Polar residues" evidence="1">
    <location>
        <begin position="1"/>
        <end position="11"/>
    </location>
</feature>
<dbReference type="Gene3D" id="3.40.50.1460">
    <property type="match status" value="1"/>
</dbReference>
<reference evidence="4" key="1">
    <citation type="journal article" date="2017" name="Nat. Ecol. Evol.">
        <title>Genome expansion and lineage-specific genetic innovations in the forest pathogenic fungi Armillaria.</title>
        <authorList>
            <person name="Sipos G."/>
            <person name="Prasanna A.N."/>
            <person name="Walter M.C."/>
            <person name="O'Connor E."/>
            <person name="Balint B."/>
            <person name="Krizsan K."/>
            <person name="Kiss B."/>
            <person name="Hess J."/>
            <person name="Varga T."/>
            <person name="Slot J."/>
            <person name="Riley R."/>
            <person name="Boka B."/>
            <person name="Rigling D."/>
            <person name="Barry K."/>
            <person name="Lee J."/>
            <person name="Mihaltcheva S."/>
            <person name="LaButti K."/>
            <person name="Lipzen A."/>
            <person name="Waldron R."/>
            <person name="Moloney N.M."/>
            <person name="Sperisen C."/>
            <person name="Kredics L."/>
            <person name="Vagvoelgyi C."/>
            <person name="Patrignani A."/>
            <person name="Fitzpatrick D."/>
            <person name="Nagy I."/>
            <person name="Doyle S."/>
            <person name="Anderson J.B."/>
            <person name="Grigoriev I.V."/>
            <person name="Gueldener U."/>
            <person name="Muensterkoetter M."/>
            <person name="Nagy L.G."/>
        </authorList>
    </citation>
    <scope>NUCLEOTIDE SEQUENCE [LARGE SCALE GENOMIC DNA]</scope>
    <source>
        <strain evidence="4">Ar21-2</strain>
    </source>
</reference>
<organism evidence="3 4">
    <name type="scientific">Armillaria gallica</name>
    <name type="common">Bulbous honey fungus</name>
    <name type="synonym">Armillaria bulbosa</name>
    <dbReference type="NCBI Taxonomy" id="47427"/>
    <lineage>
        <taxon>Eukaryota</taxon>
        <taxon>Fungi</taxon>
        <taxon>Dikarya</taxon>
        <taxon>Basidiomycota</taxon>
        <taxon>Agaricomycotina</taxon>
        <taxon>Agaricomycetes</taxon>
        <taxon>Agaricomycetidae</taxon>
        <taxon>Agaricales</taxon>
        <taxon>Marasmiineae</taxon>
        <taxon>Physalacriaceae</taxon>
        <taxon>Armillaria</taxon>
    </lineage>
</organism>
<gene>
    <name evidence="3" type="ORF">ARMGADRAFT_1075223</name>
</gene>
<feature type="domain" description="Peptidase C14 caspase" evidence="2">
    <location>
        <begin position="64"/>
        <end position="215"/>
    </location>
</feature>
<accession>A0A2H3E5E5</accession>
<evidence type="ECO:0000313" key="4">
    <source>
        <dbReference type="Proteomes" id="UP000217790"/>
    </source>
</evidence>
<dbReference type="InterPro" id="IPR011600">
    <property type="entry name" value="Pept_C14_caspase"/>
</dbReference>
<name>A0A2H3E5E5_ARMGA</name>
<feature type="compositionally biased region" description="Basic and acidic residues" evidence="1">
    <location>
        <begin position="12"/>
        <end position="26"/>
    </location>
</feature>
<sequence>MVSHIVPTSSNLRDHYLADGPPEEKPSSPPSYIDPNHAKKSNDTVHHSPPQSITIERPAPSLFVLAIGIGEYLSNGIRNLSGAVADADAVNKFSQKTLRVPKSQTKNLRNEEATRVTIEMEINNLGNSTAIKSDPILIFAEHGAETNAPAPTEKIQMLVPHDFIPSGLDDSKQGQGVLDVRLTHLLADLAAKKLDNITVILDCCHSGSTDDDDPTLAVRTINLPETYTVPLHDIEPDARASVVAKEFEKTDKTRNPAHNANGTTSAHPLTRRASTLWKLSRPMGSQERRSSLSLLASALGTVVAINTTAFTATCKFSSHGNGTPFPLTAPGYALQTRVGEDQDVRLFVESDKKLRGVFKRTANKTQAGKRGFRLVESRDDELDLVVAADGDVVHFKIMDKLCRQHGLTRIAIRSQN</sequence>
<proteinExistence type="predicted"/>
<evidence type="ECO:0000256" key="1">
    <source>
        <dbReference type="SAM" id="MobiDB-lite"/>
    </source>
</evidence>
<evidence type="ECO:0000313" key="3">
    <source>
        <dbReference type="EMBL" id="PBK98368.1"/>
    </source>
</evidence>
<dbReference type="InParanoid" id="A0A2H3E5E5"/>
<feature type="region of interest" description="Disordered" evidence="1">
    <location>
        <begin position="248"/>
        <end position="268"/>
    </location>
</feature>
<dbReference type="GO" id="GO:0004197">
    <property type="term" value="F:cysteine-type endopeptidase activity"/>
    <property type="evidence" value="ECO:0007669"/>
    <property type="project" value="InterPro"/>
</dbReference>
<dbReference type="EMBL" id="KZ293648">
    <property type="protein sequence ID" value="PBK98368.1"/>
    <property type="molecule type" value="Genomic_DNA"/>
</dbReference>
<dbReference type="Proteomes" id="UP000217790">
    <property type="component" value="Unassembled WGS sequence"/>
</dbReference>
<protein>
    <recommendedName>
        <fullName evidence="2">Peptidase C14 caspase domain-containing protein</fullName>
    </recommendedName>
</protein>
<dbReference type="GO" id="GO:0006508">
    <property type="term" value="P:proteolysis"/>
    <property type="evidence" value="ECO:0007669"/>
    <property type="project" value="InterPro"/>
</dbReference>
<dbReference type="AlphaFoldDB" id="A0A2H3E5E5"/>